<dbReference type="RefSeq" id="WP_342190218.1">
    <property type="nucleotide sequence ID" value="NZ_CP151726.1"/>
</dbReference>
<gene>
    <name evidence="1" type="ORF">Pla52n_68050</name>
</gene>
<evidence type="ECO:0000313" key="1">
    <source>
        <dbReference type="EMBL" id="TWT89419.1"/>
    </source>
</evidence>
<accession>A0A5C5ZPM3</accession>
<reference evidence="1 2" key="1">
    <citation type="submission" date="2019-02" db="EMBL/GenBank/DDBJ databases">
        <title>Deep-cultivation of Planctomycetes and their phenomic and genomic characterization uncovers novel biology.</title>
        <authorList>
            <person name="Wiegand S."/>
            <person name="Jogler M."/>
            <person name="Boedeker C."/>
            <person name="Pinto D."/>
            <person name="Vollmers J."/>
            <person name="Rivas-Marin E."/>
            <person name="Kohn T."/>
            <person name="Peeters S.H."/>
            <person name="Heuer A."/>
            <person name="Rast P."/>
            <person name="Oberbeckmann S."/>
            <person name="Bunk B."/>
            <person name="Jeske O."/>
            <person name="Meyerdierks A."/>
            <person name="Storesund J.E."/>
            <person name="Kallscheuer N."/>
            <person name="Luecker S."/>
            <person name="Lage O.M."/>
            <person name="Pohl T."/>
            <person name="Merkel B.J."/>
            <person name="Hornburger P."/>
            <person name="Mueller R.-W."/>
            <person name="Bruemmer F."/>
            <person name="Labrenz M."/>
            <person name="Spormann A.M."/>
            <person name="Op Den Camp H."/>
            <person name="Overmann J."/>
            <person name="Amann R."/>
            <person name="Jetten M.S.M."/>
            <person name="Mascher T."/>
            <person name="Medema M.H."/>
            <person name="Devos D.P."/>
            <person name="Kaster A.-K."/>
            <person name="Ovreas L."/>
            <person name="Rohde M."/>
            <person name="Galperin M.Y."/>
            <person name="Jogler C."/>
        </authorList>
    </citation>
    <scope>NUCLEOTIDE SEQUENCE [LARGE SCALE GENOMIC DNA]</scope>
    <source>
        <strain evidence="1 2">Pla52n</strain>
    </source>
</reference>
<organism evidence="1 2">
    <name type="scientific">Stieleria varia</name>
    <dbReference type="NCBI Taxonomy" id="2528005"/>
    <lineage>
        <taxon>Bacteria</taxon>
        <taxon>Pseudomonadati</taxon>
        <taxon>Planctomycetota</taxon>
        <taxon>Planctomycetia</taxon>
        <taxon>Pirellulales</taxon>
        <taxon>Pirellulaceae</taxon>
        <taxon>Stieleria</taxon>
    </lineage>
</organism>
<protein>
    <submittedName>
        <fullName evidence="1">Uncharacterized protein</fullName>
    </submittedName>
</protein>
<dbReference type="Proteomes" id="UP000320176">
    <property type="component" value="Unassembled WGS sequence"/>
</dbReference>
<keyword evidence="2" id="KW-1185">Reference proteome</keyword>
<proteinExistence type="predicted"/>
<dbReference type="AlphaFoldDB" id="A0A5C5ZPM3"/>
<comment type="caution">
    <text evidence="1">The sequence shown here is derived from an EMBL/GenBank/DDBJ whole genome shotgun (WGS) entry which is preliminary data.</text>
</comment>
<name>A0A5C5ZPM3_9BACT</name>
<sequence>MRKLMFCEEFDSNPSLAAPASASMKSAGRPWFSLVAKAWSGVACRCGVVCLVATTWVSSACGANGTLTFTADDKATGASTITRMELWRGTPTGKTTPVRRTVPAGIGVVLDRSVELTMPDGPYHFRLIRGPEYRIVTGTFTLEPTSLDEKNVQLPRMVDMLSEGWTSGDCMVVASENSLPLRMASEDLHVASVMGHQDAKPIPYRDADYDIGGEPKWIREDVSHHDGLAFYGLGPETWNSISAADTISTRRLVIASERSNEENTIQIGVENPFAWELPVWLASSRINGFFLMGDWLRLDRKILKVAEGRGPQNVGFGDGQQLGRYAEEIYRNILDAGIRMPPLAGGGSASNGTPVGYNRLYVTLPSDAPSDHDVSDPLAVTDAQQWWSGVWRGNSVATNGPMLRPKLAGKLPGHVFTGSAGTTLQLQPELELAVRDPVEYLEVIHNGRVHYSARLKEFAEAGGRIPMIETDQSGWVFIRVVTLHEDHYRAAVSAPWYVEINGRPRVSKRSVEFFQKWLADYEAKLVALPPERLAEHAPFIRAARTFWQAKAEVAVE</sequence>
<evidence type="ECO:0000313" key="2">
    <source>
        <dbReference type="Proteomes" id="UP000320176"/>
    </source>
</evidence>
<dbReference type="EMBL" id="SJPN01000023">
    <property type="protein sequence ID" value="TWT89419.1"/>
    <property type="molecule type" value="Genomic_DNA"/>
</dbReference>